<dbReference type="GO" id="GO:0005737">
    <property type="term" value="C:cytoplasm"/>
    <property type="evidence" value="ECO:0007669"/>
    <property type="project" value="UniProtKB-SubCell"/>
</dbReference>
<comment type="similarity">
    <text evidence="2">Belongs to the GmhB family.</text>
</comment>
<sequence length="397" mass="46138">MSKINIKQAVILAGGQGIRLRPLTYKIPKPMVRINKRPFLEHLMIMLRENGIQEIVLLLGYLPEKITHFFGNGEKLGLRITYSHGETVWDTGTRIKKAEKLLDDYFLLMYCDNYWPLNLKKLVSFYNQDKTLGTVTVYSNKDRITQNNMTVDQKGYVLKYDRSRTEKNLNGVEIGFFIMDKKVLTFMPGQDFSFEADTLPQLIRKKQLRGFLTDYRYYSIGNLEKLFLTRKFLKPKKIIFLDRDGVINKKPAKSDYVKNWQEFKFLPGVVEALKLLTQKKYLIFIISNQAGIARGLTSKKDVENIHQKMKKELRKEGVKIKNIYFCPHGWREGCDCRKPEPGMFFQAAREHYLNLSKAVFIGDDQSDLQAGKAAGCQTILVRPQKNLLRITKTLLKN</sequence>
<reference evidence="9 10" key="1">
    <citation type="journal article" date="2016" name="Nat. Commun.">
        <title>Thousands of microbial genomes shed light on interconnected biogeochemical processes in an aquifer system.</title>
        <authorList>
            <person name="Anantharaman K."/>
            <person name="Brown C.T."/>
            <person name="Hug L.A."/>
            <person name="Sharon I."/>
            <person name="Castelle C.J."/>
            <person name="Probst A.J."/>
            <person name="Thomas B.C."/>
            <person name="Singh A."/>
            <person name="Wilkins M.J."/>
            <person name="Karaoz U."/>
            <person name="Brodie E.L."/>
            <person name="Williams K.H."/>
            <person name="Hubbard S.S."/>
            <person name="Banfield J.F."/>
        </authorList>
    </citation>
    <scope>NUCLEOTIDE SEQUENCE [LARGE SCALE GENOMIC DNA]</scope>
</reference>
<dbReference type="STRING" id="1797457.A2160_02635"/>
<dbReference type="InterPro" id="IPR036412">
    <property type="entry name" value="HAD-like_sf"/>
</dbReference>
<evidence type="ECO:0000256" key="1">
    <source>
        <dbReference type="ARBA" id="ARBA00004496"/>
    </source>
</evidence>
<evidence type="ECO:0000313" key="9">
    <source>
        <dbReference type="EMBL" id="OGD63356.1"/>
    </source>
</evidence>
<evidence type="ECO:0000256" key="6">
    <source>
        <dbReference type="ARBA" id="ARBA00023277"/>
    </source>
</evidence>
<organism evidence="9 10">
    <name type="scientific">Candidatus Beckwithbacteria bacterium RBG_13_42_9</name>
    <dbReference type="NCBI Taxonomy" id="1797457"/>
    <lineage>
        <taxon>Bacteria</taxon>
        <taxon>Candidatus Beckwithiibacteriota</taxon>
    </lineage>
</organism>
<dbReference type="GO" id="GO:0016791">
    <property type="term" value="F:phosphatase activity"/>
    <property type="evidence" value="ECO:0007669"/>
    <property type="project" value="InterPro"/>
</dbReference>
<evidence type="ECO:0000256" key="2">
    <source>
        <dbReference type="ARBA" id="ARBA00005628"/>
    </source>
</evidence>
<dbReference type="SUPFAM" id="SSF56784">
    <property type="entry name" value="HAD-like"/>
    <property type="match status" value="1"/>
</dbReference>
<dbReference type="PANTHER" id="PTHR42891">
    <property type="entry name" value="D-GLYCERO-BETA-D-MANNO-HEPTOSE-1,7-BISPHOSPHATE 7-PHOSPHATASE"/>
    <property type="match status" value="1"/>
</dbReference>
<dbReference type="AlphaFoldDB" id="A0A1F5E7S5"/>
<keyword evidence="3" id="KW-0963">Cytoplasm</keyword>
<feature type="domain" description="Nucleotidyl transferase" evidence="8">
    <location>
        <begin position="9"/>
        <end position="227"/>
    </location>
</feature>
<evidence type="ECO:0000259" key="8">
    <source>
        <dbReference type="Pfam" id="PF00483"/>
    </source>
</evidence>
<dbReference type="GO" id="GO:0005975">
    <property type="term" value="P:carbohydrate metabolic process"/>
    <property type="evidence" value="ECO:0007669"/>
    <property type="project" value="InterPro"/>
</dbReference>
<keyword evidence="4" id="KW-0479">Metal-binding</keyword>
<keyword evidence="6" id="KW-0119">Carbohydrate metabolism</keyword>
<dbReference type="InterPro" id="IPR023214">
    <property type="entry name" value="HAD_sf"/>
</dbReference>
<evidence type="ECO:0000256" key="3">
    <source>
        <dbReference type="ARBA" id="ARBA00022490"/>
    </source>
</evidence>
<dbReference type="Proteomes" id="UP000177006">
    <property type="component" value="Unassembled WGS sequence"/>
</dbReference>
<dbReference type="NCBIfam" id="TIGR01662">
    <property type="entry name" value="HAD-SF-IIIA"/>
    <property type="match status" value="1"/>
</dbReference>
<dbReference type="Pfam" id="PF13242">
    <property type="entry name" value="Hydrolase_like"/>
    <property type="match status" value="1"/>
</dbReference>
<dbReference type="Pfam" id="PF00483">
    <property type="entry name" value="NTP_transferase"/>
    <property type="match status" value="1"/>
</dbReference>
<proteinExistence type="inferred from homology"/>
<evidence type="ECO:0000256" key="5">
    <source>
        <dbReference type="ARBA" id="ARBA00022801"/>
    </source>
</evidence>
<gene>
    <name evidence="9" type="ORF">A2160_02635</name>
</gene>
<dbReference type="InterPro" id="IPR005835">
    <property type="entry name" value="NTP_transferase_dom"/>
</dbReference>
<dbReference type="Gene3D" id="3.40.50.1000">
    <property type="entry name" value="HAD superfamily/HAD-like"/>
    <property type="match status" value="1"/>
</dbReference>
<evidence type="ECO:0000256" key="4">
    <source>
        <dbReference type="ARBA" id="ARBA00022723"/>
    </source>
</evidence>
<dbReference type="CDD" id="cd07503">
    <property type="entry name" value="HAD_HisB-N"/>
    <property type="match status" value="1"/>
</dbReference>
<dbReference type="NCBIfam" id="TIGR01656">
    <property type="entry name" value="Histidinol-ppas"/>
    <property type="match status" value="1"/>
</dbReference>
<comment type="subcellular location">
    <subcellularLocation>
        <location evidence="1">Cytoplasm</location>
    </subcellularLocation>
</comment>
<accession>A0A1F5E7S5</accession>
<dbReference type="InterPro" id="IPR006549">
    <property type="entry name" value="HAD-SF_hydro_IIIA"/>
</dbReference>
<evidence type="ECO:0000313" key="10">
    <source>
        <dbReference type="Proteomes" id="UP000177006"/>
    </source>
</evidence>
<dbReference type="SUPFAM" id="SSF53448">
    <property type="entry name" value="Nucleotide-diphospho-sugar transferases"/>
    <property type="match status" value="1"/>
</dbReference>
<evidence type="ECO:0000256" key="7">
    <source>
        <dbReference type="ARBA" id="ARBA00031828"/>
    </source>
</evidence>
<protein>
    <recommendedName>
        <fullName evidence="7">D,D-heptose 1,7-bisphosphate phosphatase</fullName>
    </recommendedName>
</protein>
<dbReference type="Gene3D" id="3.90.550.10">
    <property type="entry name" value="Spore Coat Polysaccharide Biosynthesis Protein SpsA, Chain A"/>
    <property type="match status" value="1"/>
</dbReference>
<dbReference type="InterPro" id="IPR029044">
    <property type="entry name" value="Nucleotide-diphossugar_trans"/>
</dbReference>
<name>A0A1F5E7S5_9BACT</name>
<dbReference type="InterPro" id="IPR006543">
    <property type="entry name" value="Histidinol-phos"/>
</dbReference>
<keyword evidence="5" id="KW-0378">Hydrolase</keyword>
<dbReference type="PANTHER" id="PTHR42891:SF1">
    <property type="entry name" value="D-GLYCERO-BETA-D-MANNO-HEPTOSE-1,7-BISPHOSPHATE 7-PHOSPHATASE"/>
    <property type="match status" value="1"/>
</dbReference>
<dbReference type="InterPro" id="IPR004446">
    <property type="entry name" value="Heptose_bisP_phosphatase"/>
</dbReference>
<dbReference type="GO" id="GO:0046872">
    <property type="term" value="F:metal ion binding"/>
    <property type="evidence" value="ECO:0007669"/>
    <property type="project" value="UniProtKB-KW"/>
</dbReference>
<comment type="caution">
    <text evidence="9">The sequence shown here is derived from an EMBL/GenBank/DDBJ whole genome shotgun (WGS) entry which is preliminary data.</text>
</comment>
<dbReference type="EMBL" id="MEZK01000010">
    <property type="protein sequence ID" value="OGD63356.1"/>
    <property type="molecule type" value="Genomic_DNA"/>
</dbReference>